<proteinExistence type="predicted"/>
<dbReference type="Pfam" id="PF05136">
    <property type="entry name" value="Phage_portal_2"/>
    <property type="match status" value="1"/>
</dbReference>
<dbReference type="GO" id="GO:0005198">
    <property type="term" value="F:structural molecule activity"/>
    <property type="evidence" value="ECO:0007669"/>
    <property type="project" value="InterPro"/>
</dbReference>
<evidence type="ECO:0000313" key="1">
    <source>
        <dbReference type="EMBL" id="ARR00314.1"/>
    </source>
</evidence>
<name>A0A1X9SVH6_9BACT</name>
<dbReference type="KEGG" id="camy:CSUIS_0475"/>
<protein>
    <submittedName>
        <fullName evidence="1">Phage portal protein, lambda family</fullName>
    </submittedName>
</protein>
<dbReference type="NCBIfam" id="TIGR01539">
    <property type="entry name" value="portal_lambda"/>
    <property type="match status" value="1"/>
</dbReference>
<dbReference type="STRING" id="1660073.CSUIS_0475"/>
<organism evidence="1 2">
    <name type="scientific">Campylobacter porcelli</name>
    <dbReference type="NCBI Taxonomy" id="1660073"/>
    <lineage>
        <taxon>Bacteria</taxon>
        <taxon>Pseudomonadati</taxon>
        <taxon>Campylobacterota</taxon>
        <taxon>Epsilonproteobacteria</taxon>
        <taxon>Campylobacterales</taxon>
        <taxon>Campylobacteraceae</taxon>
        <taxon>Campylobacter</taxon>
    </lineage>
</organism>
<dbReference type="GO" id="GO:0019068">
    <property type="term" value="P:virion assembly"/>
    <property type="evidence" value="ECO:0007669"/>
    <property type="project" value="InterPro"/>
</dbReference>
<dbReference type="EMBL" id="CP018789">
    <property type="protein sequence ID" value="ARR00314.1"/>
    <property type="molecule type" value="Genomic_DNA"/>
</dbReference>
<accession>A0A1X9SVH6</accession>
<sequence length="420" mass="48622">MFKFMKKQKKQKRKINFFNWRSTNPSLVKQNETYKLAINQDPDNANKILRSQARTISVSNSLASGFFEMITSEILGEQGLILDVTTGNQTLDKKIEDMYFNWESQCCPYGVYDFEDIEEMAVISFYRDGEVFIRLHKNSSLQIELIDANLIDNNYTNEAKNIKYGIERAKDSLKPIFYYVRKNDKELLKIPADEMIHIKKSLIPQQFRGISKMASSIIDIEDKDRLRSSELDRATLSSKITGFFIRKNDDSISFDEEDATTTELTLPTKAEVGKMSVLDEDMDVKFVDSHAPQNIEYYLKSTDREVARSLGVSYHTYTGDLREVNYSSIRQGTTSERRNFRRFQGFLRRKFHAPVFKAWCECELLNGAITTSEYKKVVSNFTFKPQGWEYIDPTKEVNANKVAIDSGFKSITEVLREKGI</sequence>
<dbReference type="AlphaFoldDB" id="A0A1X9SVH6"/>
<reference evidence="2" key="1">
    <citation type="journal article" date="2017" name="Genome Biol. Evol.">
        <title>Comparative Genomic Analysis Identifies a Campylobacter Clade Deficient in Selenium Metabolism.</title>
        <authorList>
            <person name="Miller W.G."/>
            <person name="Yee E."/>
            <person name="Lopes B.S."/>
            <person name="Chapman M.H."/>
            <person name="Huynh S."/>
            <person name="Bono J.L."/>
            <person name="Parker C.T."/>
            <person name="Strachan N.J.C."/>
            <person name="Forbes K.J."/>
        </authorList>
    </citation>
    <scope>NUCLEOTIDE SEQUENCE [LARGE SCALE GENOMIC DNA]</scope>
    <source>
        <strain evidence="2">RM6137</strain>
    </source>
</reference>
<evidence type="ECO:0000313" key="2">
    <source>
        <dbReference type="Proteomes" id="UP000194260"/>
    </source>
</evidence>
<dbReference type="RefSeq" id="WP_086296955.1">
    <property type="nucleotide sequence ID" value="NZ_CP018789.1"/>
</dbReference>
<gene>
    <name evidence="1" type="ORF">CSUIS_0475</name>
</gene>
<dbReference type="InterPro" id="IPR006429">
    <property type="entry name" value="Phage_lambda_portal"/>
</dbReference>
<dbReference type="Proteomes" id="UP000194260">
    <property type="component" value="Chromosome"/>
</dbReference>